<feature type="signal peptide" evidence="1">
    <location>
        <begin position="1"/>
        <end position="22"/>
    </location>
</feature>
<evidence type="ECO:0000313" key="3">
    <source>
        <dbReference type="EMBL" id="NYT26872.1"/>
    </source>
</evidence>
<name>A0A853EZM9_9GAMM</name>
<dbReference type="Proteomes" id="UP000568751">
    <property type="component" value="Unassembled WGS sequence"/>
</dbReference>
<evidence type="ECO:0000259" key="2">
    <source>
        <dbReference type="Pfam" id="PF05433"/>
    </source>
</evidence>
<sequence>MKSKIILLVLSVMFLASCQSSMNRFTEDTRGANTYAAVEIGKLSSVLEGVIISIKPVRLSGSKGLGSGTGALLGAAIASNTVGGERDKAPAALIGGLLGAMAGRAAEESMTEATGFEFLVKLSTGKIKAFVQTDKQGLRKGDQVFVIYGSGTVRLTRK</sequence>
<dbReference type="InterPro" id="IPR008816">
    <property type="entry name" value="Gly_zipper_2TM_dom"/>
</dbReference>
<proteinExistence type="predicted"/>
<accession>A0A853EZM9</accession>
<comment type="caution">
    <text evidence="3">The sequence shown here is derived from an EMBL/GenBank/DDBJ whole genome shotgun (WGS) entry which is preliminary data.</text>
</comment>
<dbReference type="Pfam" id="PF05433">
    <property type="entry name" value="Rick_17kDa_Anti"/>
    <property type="match status" value="1"/>
</dbReference>
<dbReference type="RefSeq" id="WP_369152204.1">
    <property type="nucleotide sequence ID" value="NZ_OZ156463.1"/>
</dbReference>
<protein>
    <recommendedName>
        <fullName evidence="2">Glycine zipper 2TM domain-containing protein</fullName>
    </recommendedName>
</protein>
<gene>
    <name evidence="3" type="ORF">H0A76_02495</name>
</gene>
<dbReference type="EMBL" id="JACCHT010000001">
    <property type="protein sequence ID" value="NYT26872.1"/>
    <property type="molecule type" value="Genomic_DNA"/>
</dbReference>
<dbReference type="AlphaFoldDB" id="A0A853EZM9"/>
<feature type="domain" description="Glycine zipper 2TM" evidence="2">
    <location>
        <begin position="66"/>
        <end position="106"/>
    </location>
</feature>
<evidence type="ECO:0000256" key="1">
    <source>
        <dbReference type="SAM" id="SignalP"/>
    </source>
</evidence>
<dbReference type="PROSITE" id="PS51257">
    <property type="entry name" value="PROKAR_LIPOPROTEIN"/>
    <property type="match status" value="1"/>
</dbReference>
<evidence type="ECO:0000313" key="4">
    <source>
        <dbReference type="Proteomes" id="UP000568751"/>
    </source>
</evidence>
<organism evidence="3 4">
    <name type="scientific">Candidatus Thiodubiliella endoseptemdiera</name>
    <dbReference type="NCBI Taxonomy" id="2738886"/>
    <lineage>
        <taxon>Bacteria</taxon>
        <taxon>Pseudomonadati</taxon>
        <taxon>Pseudomonadota</taxon>
        <taxon>Gammaproteobacteria</taxon>
        <taxon>Candidatus Pseudothioglobaceae</taxon>
        <taxon>Candidatus Thiodubiliella</taxon>
    </lineage>
</organism>
<feature type="chain" id="PRO_5032278606" description="Glycine zipper 2TM domain-containing protein" evidence="1">
    <location>
        <begin position="23"/>
        <end position="158"/>
    </location>
</feature>
<reference evidence="3 4" key="1">
    <citation type="submission" date="2020-05" db="EMBL/GenBank/DDBJ databases">
        <title>Horizontal transmission and recombination maintain forever young bacterial symbiont genomes.</title>
        <authorList>
            <person name="Russell S.L."/>
            <person name="Pepper-Tunick E."/>
            <person name="Svedberg J."/>
            <person name="Byrne A."/>
            <person name="Ruelas Castillo J."/>
            <person name="Vollmers C."/>
            <person name="Beinart R.A."/>
            <person name="Corbett-Detig R."/>
        </authorList>
    </citation>
    <scope>NUCLEOTIDE SEQUENCE [LARGE SCALE GENOMIC DNA]</scope>
    <source>
        <strain evidence="3">455</strain>
    </source>
</reference>
<keyword evidence="1" id="KW-0732">Signal</keyword>